<keyword evidence="3" id="KW-1185">Reference proteome</keyword>
<dbReference type="PANTHER" id="PTHR11668:SF496">
    <property type="entry name" value="SERINE_THREONINE-PROTEIN PHOSPHATASE"/>
    <property type="match status" value="1"/>
</dbReference>
<sequence>MCHKDLHTLLERAYDIFRKENALIRINSANVMIVGDIHGNLKALEFLLQIRQELECSDLIFLGDYVDRGKNSVAVLSQLLELKLRDTQKIILLRGNHETREMNSLYGFYDEIQDDDLFLDANRTFEEMPVAALINDSIFCVHGGIPGAVDIKEINKGESFPYLWNDPSESNGITTSFRGLKARCFGPDVFNEFRRLNHLSLMIRAHTALSTGYKWWFEKRLLSLFSTPEYIGNPNVAAFSVLKGRELSIFVFGKTENDSYGLISNKF</sequence>
<dbReference type="EMBL" id="CP133594">
    <property type="protein sequence ID" value="WMW22999.1"/>
    <property type="molecule type" value="Genomic_DNA"/>
</dbReference>
<proteinExistence type="predicted"/>
<dbReference type="SMART" id="SM00156">
    <property type="entry name" value="PP2Ac"/>
    <property type="match status" value="1"/>
</dbReference>
<dbReference type="CDD" id="cd00144">
    <property type="entry name" value="MPP_PPP_family"/>
    <property type="match status" value="1"/>
</dbReference>
<feature type="domain" description="Serine/threonine specific protein phosphatases" evidence="1">
    <location>
        <begin position="93"/>
        <end position="98"/>
    </location>
</feature>
<dbReference type="InterPro" id="IPR006186">
    <property type="entry name" value="Ser/Thr-sp_prot-phosphatase"/>
</dbReference>
<dbReference type="RefSeq" id="WP_309309114.1">
    <property type="nucleotide sequence ID" value="NZ_CP133594.1"/>
</dbReference>
<dbReference type="GO" id="GO:0005737">
    <property type="term" value="C:cytoplasm"/>
    <property type="evidence" value="ECO:0007669"/>
    <property type="project" value="TreeGrafter"/>
</dbReference>
<reference evidence="2" key="1">
    <citation type="submission" date="2023-08" db="EMBL/GenBank/DDBJ databases">
        <title>Methanolobus mangrovi sp. nov. and Methanolobus sediminis sp. nov, two novel methylotrophic methanogens isolated from mangrove sediments in China.</title>
        <authorList>
            <person name="Zhou J."/>
        </authorList>
    </citation>
    <scope>NUCLEOTIDE SEQUENCE</scope>
    <source>
        <strain evidence="2">FTZ2</strain>
    </source>
</reference>
<dbReference type="KEGG" id="mmav:RE476_04000"/>
<accession>A0AA51YKA5</accession>
<organism evidence="2 3">
    <name type="scientific">Methanolobus mangrovi</name>
    <dbReference type="NCBI Taxonomy" id="3072977"/>
    <lineage>
        <taxon>Archaea</taxon>
        <taxon>Methanobacteriati</taxon>
        <taxon>Methanobacteriota</taxon>
        <taxon>Stenosarchaea group</taxon>
        <taxon>Methanomicrobia</taxon>
        <taxon>Methanosarcinales</taxon>
        <taxon>Methanosarcinaceae</taxon>
        <taxon>Methanolobus</taxon>
    </lineage>
</organism>
<gene>
    <name evidence="2" type="ORF">RE476_04000</name>
</gene>
<dbReference type="Pfam" id="PF00149">
    <property type="entry name" value="Metallophos"/>
    <property type="match status" value="1"/>
</dbReference>
<evidence type="ECO:0000313" key="3">
    <source>
        <dbReference type="Proteomes" id="UP001183006"/>
    </source>
</evidence>
<evidence type="ECO:0000313" key="2">
    <source>
        <dbReference type="EMBL" id="WMW22999.1"/>
    </source>
</evidence>
<dbReference type="PANTHER" id="PTHR11668">
    <property type="entry name" value="SERINE/THREONINE PROTEIN PHOSPHATASE"/>
    <property type="match status" value="1"/>
</dbReference>
<dbReference type="Gene3D" id="3.60.21.10">
    <property type="match status" value="1"/>
</dbReference>
<dbReference type="AlphaFoldDB" id="A0AA51YKA5"/>
<dbReference type="PRINTS" id="PR00114">
    <property type="entry name" value="STPHPHTASE"/>
</dbReference>
<dbReference type="SUPFAM" id="SSF56300">
    <property type="entry name" value="Metallo-dependent phosphatases"/>
    <property type="match status" value="1"/>
</dbReference>
<dbReference type="InterPro" id="IPR004843">
    <property type="entry name" value="Calcineurin-like_PHP"/>
</dbReference>
<dbReference type="PROSITE" id="PS00125">
    <property type="entry name" value="SER_THR_PHOSPHATASE"/>
    <property type="match status" value="1"/>
</dbReference>
<dbReference type="InterPro" id="IPR050341">
    <property type="entry name" value="PP1_catalytic_subunit"/>
</dbReference>
<protein>
    <submittedName>
        <fullName evidence="2">Metallophosphoesterase</fullName>
    </submittedName>
</protein>
<name>A0AA51YKA5_9EURY</name>
<dbReference type="InterPro" id="IPR029052">
    <property type="entry name" value="Metallo-depent_PP-like"/>
</dbReference>
<evidence type="ECO:0000259" key="1">
    <source>
        <dbReference type="PROSITE" id="PS00125"/>
    </source>
</evidence>
<dbReference type="GeneID" id="84229275"/>
<dbReference type="GO" id="GO:0004722">
    <property type="term" value="F:protein serine/threonine phosphatase activity"/>
    <property type="evidence" value="ECO:0007669"/>
    <property type="project" value="TreeGrafter"/>
</dbReference>
<dbReference type="Proteomes" id="UP001183006">
    <property type="component" value="Chromosome"/>
</dbReference>